<evidence type="ECO:0000313" key="3">
    <source>
        <dbReference type="Proteomes" id="UP000294796"/>
    </source>
</evidence>
<sequence>MGRLAWIGLLVLAGLSLWLLMGSGRVFGIDPGAIGMTLLVATTWGALHRLSSVPQGEFERGVSPGEWKAWIGLGFMVAATLYFATRLHGVAGGDVFDAPVPRDVARNLVLLLVAWIVLSQVVASRWAGRVQADERDRRIEAQAGDWGRTAMVFVVIGLAVLFGFSPAERLQWATHAMIANLLVFALLWGWLVEHAAMAWMYAWDRRRNAA</sequence>
<keyword evidence="1" id="KW-0812">Transmembrane</keyword>
<feature type="transmembrane region" description="Helical" evidence="1">
    <location>
        <begin position="108"/>
        <end position="128"/>
    </location>
</feature>
<organism evidence="2 3">
    <name type="scientific">Luteimonas aestuarii</name>
    <dbReference type="NCBI Taxonomy" id="453837"/>
    <lineage>
        <taxon>Bacteria</taxon>
        <taxon>Pseudomonadati</taxon>
        <taxon>Pseudomonadota</taxon>
        <taxon>Gammaproteobacteria</taxon>
        <taxon>Lysobacterales</taxon>
        <taxon>Lysobacteraceae</taxon>
        <taxon>Luteimonas</taxon>
    </lineage>
</organism>
<proteinExistence type="predicted"/>
<protein>
    <submittedName>
        <fullName evidence="2">Uncharacterized protein</fullName>
    </submittedName>
</protein>
<keyword evidence="1" id="KW-1133">Transmembrane helix</keyword>
<dbReference type="OrthoDB" id="5966493at2"/>
<evidence type="ECO:0000313" key="2">
    <source>
        <dbReference type="EMBL" id="TDK26122.1"/>
    </source>
</evidence>
<name>A0A4V3AMA3_9GAMM</name>
<keyword evidence="1" id="KW-0472">Membrane</keyword>
<dbReference type="AlphaFoldDB" id="A0A4V3AMA3"/>
<feature type="transmembrane region" description="Helical" evidence="1">
    <location>
        <begin position="32"/>
        <end position="50"/>
    </location>
</feature>
<evidence type="ECO:0000256" key="1">
    <source>
        <dbReference type="SAM" id="Phobius"/>
    </source>
</evidence>
<dbReference type="RefSeq" id="WP_133321154.1">
    <property type="nucleotide sequence ID" value="NZ_SMTF01000003.1"/>
</dbReference>
<gene>
    <name evidence="2" type="ORF">E2F46_05865</name>
</gene>
<dbReference type="Proteomes" id="UP000294796">
    <property type="component" value="Unassembled WGS sequence"/>
</dbReference>
<feature type="transmembrane region" description="Helical" evidence="1">
    <location>
        <begin position="149"/>
        <end position="165"/>
    </location>
</feature>
<reference evidence="2 3" key="1">
    <citation type="submission" date="2019-03" db="EMBL/GenBank/DDBJ databases">
        <title>Luteimonas zhaokaii sp.nov., isolated from the rectal contents of Plateau pika in Yushu, Qinghai Province, China.</title>
        <authorList>
            <person name="Zhang G."/>
        </authorList>
    </citation>
    <scope>NUCLEOTIDE SEQUENCE [LARGE SCALE GENOMIC DNA]</scope>
    <source>
        <strain evidence="2 3">B9</strain>
    </source>
</reference>
<keyword evidence="3" id="KW-1185">Reference proteome</keyword>
<dbReference type="EMBL" id="SMTF01000003">
    <property type="protein sequence ID" value="TDK26122.1"/>
    <property type="molecule type" value="Genomic_DNA"/>
</dbReference>
<feature type="transmembrane region" description="Helical" evidence="1">
    <location>
        <begin position="70"/>
        <end position="88"/>
    </location>
</feature>
<comment type="caution">
    <text evidence="2">The sequence shown here is derived from an EMBL/GenBank/DDBJ whole genome shotgun (WGS) entry which is preliminary data.</text>
</comment>
<feature type="transmembrane region" description="Helical" evidence="1">
    <location>
        <begin position="177"/>
        <end position="202"/>
    </location>
</feature>
<accession>A0A4V3AMA3</accession>